<dbReference type="InterPro" id="IPR051913">
    <property type="entry name" value="GH2_Domain-Containing"/>
</dbReference>
<dbReference type="GO" id="GO:0004553">
    <property type="term" value="F:hydrolase activity, hydrolyzing O-glycosyl compounds"/>
    <property type="evidence" value="ECO:0007669"/>
    <property type="project" value="InterPro"/>
</dbReference>
<dbReference type="InterPro" id="IPR017853">
    <property type="entry name" value="GH"/>
</dbReference>
<reference evidence="2 3" key="1">
    <citation type="submission" date="2020-10" db="EMBL/GenBank/DDBJ databases">
        <title>Olsenella immobilis sp.nov., isolated from the mud in a fermentation cellar used for the production of Chinese strong-flavoured liquor.</title>
        <authorList>
            <person name="Lu L."/>
        </authorList>
    </citation>
    <scope>NUCLEOTIDE SEQUENCE [LARGE SCALE GENOMIC DNA]</scope>
    <source>
        <strain evidence="2 3">LZLJ-2</strain>
    </source>
</reference>
<dbReference type="EMBL" id="CP063767">
    <property type="protein sequence ID" value="QOY59811.1"/>
    <property type="molecule type" value="Genomic_DNA"/>
</dbReference>
<dbReference type="SUPFAM" id="SSF51445">
    <property type="entry name" value="(Trans)glycosidases"/>
    <property type="match status" value="1"/>
</dbReference>
<evidence type="ECO:0000313" key="3">
    <source>
        <dbReference type="Proteomes" id="UP000593735"/>
    </source>
</evidence>
<keyword evidence="3" id="KW-1185">Reference proteome</keyword>
<dbReference type="Gene3D" id="3.20.20.80">
    <property type="entry name" value="Glycosidases"/>
    <property type="match status" value="1"/>
</dbReference>
<dbReference type="Pfam" id="PF02836">
    <property type="entry name" value="Glyco_hydro_2_C"/>
    <property type="match status" value="1"/>
</dbReference>
<organism evidence="2 3">
    <name type="scientific">Thermophilibacter immobilis</name>
    <dbReference type="NCBI Taxonomy" id="2779519"/>
    <lineage>
        <taxon>Bacteria</taxon>
        <taxon>Bacillati</taxon>
        <taxon>Actinomycetota</taxon>
        <taxon>Coriobacteriia</taxon>
        <taxon>Coriobacteriales</taxon>
        <taxon>Atopobiaceae</taxon>
        <taxon>Thermophilibacter</taxon>
    </lineage>
</organism>
<dbReference type="PANTHER" id="PTHR42732">
    <property type="entry name" value="BETA-GALACTOSIDASE"/>
    <property type="match status" value="1"/>
</dbReference>
<gene>
    <name evidence="2" type="ORF">INP52_05005</name>
</gene>
<accession>A0A7S7M6R9</accession>
<dbReference type="InterPro" id="IPR006103">
    <property type="entry name" value="Glyco_hydro_2_cat"/>
</dbReference>
<protein>
    <recommendedName>
        <fullName evidence="1">Glycoside hydrolase family 2 catalytic domain-containing protein</fullName>
    </recommendedName>
</protein>
<proteinExistence type="predicted"/>
<sequence>MAHRQDGAHEDARQGQQDVLLARHGWQIGPVPYDMWQVNQKPTISRFACGHFRDDTAVHQARLSSADPAFQEEWTRDCEGTVRYLHNHPCIVTWVLFNEGWGQFDARDAVRRVRAIDPTRPIDATSGWFDQGCGDFVSEHNYFRKLRVHLPRGSSRAFVISEFGGLTWYVKGHSSFSEPYGYAGFPSLEEWRRAVRALLDEARALEAKGLSGYVYTQLSDVEEETNGLLSFDRRVNKLLS</sequence>
<feature type="domain" description="Glycoside hydrolase family 2 catalytic" evidence="1">
    <location>
        <begin position="60"/>
        <end position="128"/>
    </location>
</feature>
<name>A0A7S7M6R9_9ACTN</name>
<dbReference type="PANTHER" id="PTHR42732:SF2">
    <property type="entry name" value="BETA-MANNOSIDASE"/>
    <property type="match status" value="1"/>
</dbReference>
<dbReference type="AlphaFoldDB" id="A0A7S7M6R9"/>
<dbReference type="KEGG" id="tio:INP52_05005"/>
<dbReference type="GO" id="GO:0005975">
    <property type="term" value="P:carbohydrate metabolic process"/>
    <property type="evidence" value="ECO:0007669"/>
    <property type="project" value="InterPro"/>
</dbReference>
<evidence type="ECO:0000259" key="1">
    <source>
        <dbReference type="Pfam" id="PF02836"/>
    </source>
</evidence>
<dbReference type="Proteomes" id="UP000593735">
    <property type="component" value="Chromosome"/>
</dbReference>
<evidence type="ECO:0000313" key="2">
    <source>
        <dbReference type="EMBL" id="QOY59811.1"/>
    </source>
</evidence>